<accession>A0A9W8DM29</accession>
<feature type="transmembrane region" description="Helical" evidence="1">
    <location>
        <begin position="213"/>
        <end position="236"/>
    </location>
</feature>
<reference evidence="2" key="1">
    <citation type="submission" date="2022-07" db="EMBL/GenBank/DDBJ databases">
        <title>Phylogenomic reconstructions and comparative analyses of Kickxellomycotina fungi.</title>
        <authorList>
            <person name="Reynolds N.K."/>
            <person name="Stajich J.E."/>
            <person name="Barry K."/>
            <person name="Grigoriev I.V."/>
            <person name="Crous P."/>
            <person name="Smith M.E."/>
        </authorList>
    </citation>
    <scope>NUCLEOTIDE SEQUENCE</scope>
    <source>
        <strain evidence="2">NBRC 100468</strain>
    </source>
</reference>
<feature type="transmembrane region" description="Helical" evidence="1">
    <location>
        <begin position="56"/>
        <end position="77"/>
    </location>
</feature>
<keyword evidence="3" id="KW-1185">Reference proteome</keyword>
<keyword evidence="1" id="KW-0812">Transmembrane</keyword>
<organism evidence="2 3">
    <name type="scientific">Mycoemilia scoparia</name>
    <dbReference type="NCBI Taxonomy" id="417184"/>
    <lineage>
        <taxon>Eukaryota</taxon>
        <taxon>Fungi</taxon>
        <taxon>Fungi incertae sedis</taxon>
        <taxon>Zoopagomycota</taxon>
        <taxon>Kickxellomycotina</taxon>
        <taxon>Kickxellomycetes</taxon>
        <taxon>Kickxellales</taxon>
        <taxon>Kickxellaceae</taxon>
        <taxon>Mycoemilia</taxon>
    </lineage>
</organism>
<keyword evidence="1" id="KW-0472">Membrane</keyword>
<sequence length="338" mass="38301">MSNDKPQIINIPLLNDLKDVNSIDETLKHAYSLFRSLVPNLGIKGVFSKFGHLHRINHIFTIISLTMSCIIFVTVMFHIRQRSFKERPSFRLSASIAIGNICLSAVLIAVDPHGVLETFTALQLRLLLWVSFAGIACSIFVPSFIAFHLHLTVVLGKARLARKLSKYYELAAWFICFITTHQIMYIGNKIAIIENLQMIIMIDKTNLIITLKIWSIIIWMVIAIVYCIVVCVLVTIRCIPLLRSKHPDQRIVLPEGSGSPFSDNFNEVSIAAEVKELATTQFSGNGDEIMLETLNNKQSQLPLQSQHPSHVGARDQWQRRRGLSHFLYDSSEEDDEES</sequence>
<evidence type="ECO:0000313" key="2">
    <source>
        <dbReference type="EMBL" id="KAJ1914155.1"/>
    </source>
</evidence>
<feature type="non-terminal residue" evidence="2">
    <location>
        <position position="338"/>
    </location>
</feature>
<feature type="transmembrane region" description="Helical" evidence="1">
    <location>
        <begin position="126"/>
        <end position="149"/>
    </location>
</feature>
<dbReference type="OrthoDB" id="3251871at2759"/>
<evidence type="ECO:0000256" key="1">
    <source>
        <dbReference type="SAM" id="Phobius"/>
    </source>
</evidence>
<proteinExistence type="predicted"/>
<keyword evidence="1" id="KW-1133">Transmembrane helix</keyword>
<feature type="transmembrane region" description="Helical" evidence="1">
    <location>
        <begin position="170"/>
        <end position="193"/>
    </location>
</feature>
<gene>
    <name evidence="2" type="ORF">H4219_004909</name>
</gene>
<dbReference type="EMBL" id="JANBPU010000215">
    <property type="protein sequence ID" value="KAJ1914155.1"/>
    <property type="molecule type" value="Genomic_DNA"/>
</dbReference>
<evidence type="ECO:0000313" key="3">
    <source>
        <dbReference type="Proteomes" id="UP001150538"/>
    </source>
</evidence>
<protein>
    <submittedName>
        <fullName evidence="2">Uncharacterized protein</fullName>
    </submittedName>
</protein>
<comment type="caution">
    <text evidence="2">The sequence shown here is derived from an EMBL/GenBank/DDBJ whole genome shotgun (WGS) entry which is preliminary data.</text>
</comment>
<dbReference type="AlphaFoldDB" id="A0A9W8DM29"/>
<dbReference type="Proteomes" id="UP001150538">
    <property type="component" value="Unassembled WGS sequence"/>
</dbReference>
<feature type="transmembrane region" description="Helical" evidence="1">
    <location>
        <begin position="89"/>
        <end position="110"/>
    </location>
</feature>
<name>A0A9W8DM29_9FUNG</name>